<dbReference type="OrthoDB" id="4456959at2759"/>
<feature type="region of interest" description="Disordered" evidence="3">
    <location>
        <begin position="711"/>
        <end position="753"/>
    </location>
</feature>
<comment type="caution">
    <text evidence="5">The sequence shown here is derived from an EMBL/GenBank/DDBJ whole genome shotgun (WGS) entry which is preliminary data.</text>
</comment>
<dbReference type="Pfam" id="PF04082">
    <property type="entry name" value="Fungal_trans"/>
    <property type="match status" value="1"/>
</dbReference>
<dbReference type="Proteomes" id="UP000518752">
    <property type="component" value="Unassembled WGS sequence"/>
</dbReference>
<name>A0A8H5FPH7_9AGAR</name>
<feature type="compositionally biased region" description="Polar residues" evidence="3">
    <location>
        <begin position="717"/>
        <end position="733"/>
    </location>
</feature>
<feature type="coiled-coil region" evidence="2">
    <location>
        <begin position="50"/>
        <end position="77"/>
    </location>
</feature>
<dbReference type="GO" id="GO:0003677">
    <property type="term" value="F:DNA binding"/>
    <property type="evidence" value="ECO:0007669"/>
    <property type="project" value="InterPro"/>
</dbReference>
<keyword evidence="1" id="KW-0539">Nucleus</keyword>
<dbReference type="GO" id="GO:0006351">
    <property type="term" value="P:DNA-templated transcription"/>
    <property type="evidence" value="ECO:0007669"/>
    <property type="project" value="InterPro"/>
</dbReference>
<keyword evidence="6" id="KW-1185">Reference proteome</keyword>
<reference evidence="5 6" key="1">
    <citation type="journal article" date="2020" name="ISME J.">
        <title>Uncovering the hidden diversity of litter-decomposition mechanisms in mushroom-forming fungi.</title>
        <authorList>
            <person name="Floudas D."/>
            <person name="Bentzer J."/>
            <person name="Ahren D."/>
            <person name="Johansson T."/>
            <person name="Persson P."/>
            <person name="Tunlid A."/>
        </authorList>
    </citation>
    <scope>NUCLEOTIDE SEQUENCE [LARGE SCALE GENOMIC DNA]</scope>
    <source>
        <strain evidence="5 6">CBS 406.79</strain>
    </source>
</reference>
<proteinExistence type="predicted"/>
<evidence type="ECO:0000313" key="5">
    <source>
        <dbReference type="EMBL" id="KAF5344052.1"/>
    </source>
</evidence>
<accession>A0A8H5FPH7</accession>
<dbReference type="SMART" id="SM00906">
    <property type="entry name" value="Fungal_trans"/>
    <property type="match status" value="1"/>
</dbReference>
<dbReference type="PANTHER" id="PTHR46910:SF38">
    <property type="entry name" value="ZN(2)-C6 FUNGAL-TYPE DOMAIN-CONTAINING PROTEIN"/>
    <property type="match status" value="1"/>
</dbReference>
<evidence type="ECO:0000259" key="4">
    <source>
        <dbReference type="SMART" id="SM00906"/>
    </source>
</evidence>
<dbReference type="GO" id="GO:0008270">
    <property type="term" value="F:zinc ion binding"/>
    <property type="evidence" value="ECO:0007669"/>
    <property type="project" value="InterPro"/>
</dbReference>
<protein>
    <recommendedName>
        <fullName evidence="4">Xylanolytic transcriptional activator regulatory domain-containing protein</fullName>
    </recommendedName>
</protein>
<dbReference type="GO" id="GO:0003700">
    <property type="term" value="F:DNA-binding transcription factor activity"/>
    <property type="evidence" value="ECO:0007669"/>
    <property type="project" value="InterPro"/>
</dbReference>
<dbReference type="InterPro" id="IPR050987">
    <property type="entry name" value="AtrR-like"/>
</dbReference>
<evidence type="ECO:0000256" key="3">
    <source>
        <dbReference type="SAM" id="MobiDB-lite"/>
    </source>
</evidence>
<sequence>MLSSFRSVGRDWGKTVLPIGIGLILILPSIQEIVDKILSSRRAFQIPEEQSKVREMLVDLANHIKDLENEIRDLQNLVSLFQPTGVQINRKDLENISASQSGHPRDDYSLEILTKDLKSLEFDAKNARHFGASSNLTLMNTAMGAKKSYTGGSGIRARRRPEFWTVYPKWQWQKDLAHHRPPLEFPPDDLMQNFINLYFTQFNHILPIIHRTFFLKSVEEKQHLQNRHFGELLLAVCTMGARFSDDPRVLEHPSAAEAESSAGWKWIKQIQPLSRSFIDPPSVYEVQMLAVYITFIGSTSTPEICWILIGVGVRLLQDVGAHRKRRMGSTPASEIEFWIDAFWLLYAMDIFATAFLGRPSSIQNSSFDLDPPLDCDEEFWEHLDSVLQFKHPSGEPSRRSYWVCFIKLMIILKRVLSTIYPVNPSNHWSTKGMSKLEWSEQVVAELDSALNEWSEEIPVHLKWDPNRQNREHFEQSVMLYTNYYLTQILVHRVFIPEPGAKPILNFPSLEICANAARLCLHVLEIHHERGSNLLIFPQTMMALFNSTLILLVNAWRNRRSSISWNSSHGAELALIHKSIDILHHTEHRWLARGRFADILMEVVSVSHLEHELNRSRSTLKRTRYVEDDLILAEITLEDESLGPRKLAGSRRVASAVDVGRISTVLPPVDAEQISTALPPPSPTTLDLPLYSSELGSVQSVSELFEPDPFGRPWLPSNLDQRNPRHSSSLSTSGDFLAEHPPPDVNTETTSQAFPDDISSAAIDSEDWVSYMAAVDEVLRSMDSRA</sequence>
<dbReference type="InterPro" id="IPR007219">
    <property type="entry name" value="XnlR_reg_dom"/>
</dbReference>
<evidence type="ECO:0000256" key="1">
    <source>
        <dbReference type="ARBA" id="ARBA00023242"/>
    </source>
</evidence>
<evidence type="ECO:0000313" key="6">
    <source>
        <dbReference type="Proteomes" id="UP000518752"/>
    </source>
</evidence>
<dbReference type="CDD" id="cd12148">
    <property type="entry name" value="fungal_TF_MHR"/>
    <property type="match status" value="1"/>
</dbReference>
<dbReference type="AlphaFoldDB" id="A0A8H5FPH7"/>
<evidence type="ECO:0000256" key="2">
    <source>
        <dbReference type="SAM" id="Coils"/>
    </source>
</evidence>
<dbReference type="PANTHER" id="PTHR46910">
    <property type="entry name" value="TRANSCRIPTION FACTOR PDR1"/>
    <property type="match status" value="1"/>
</dbReference>
<organism evidence="5 6">
    <name type="scientific">Collybiopsis confluens</name>
    <dbReference type="NCBI Taxonomy" id="2823264"/>
    <lineage>
        <taxon>Eukaryota</taxon>
        <taxon>Fungi</taxon>
        <taxon>Dikarya</taxon>
        <taxon>Basidiomycota</taxon>
        <taxon>Agaricomycotina</taxon>
        <taxon>Agaricomycetes</taxon>
        <taxon>Agaricomycetidae</taxon>
        <taxon>Agaricales</taxon>
        <taxon>Marasmiineae</taxon>
        <taxon>Omphalotaceae</taxon>
        <taxon>Collybiopsis</taxon>
    </lineage>
</organism>
<feature type="domain" description="Xylanolytic transcriptional activator regulatory" evidence="4">
    <location>
        <begin position="305"/>
        <end position="378"/>
    </location>
</feature>
<dbReference type="EMBL" id="JAACJN010000421">
    <property type="protein sequence ID" value="KAF5344052.1"/>
    <property type="molecule type" value="Genomic_DNA"/>
</dbReference>
<gene>
    <name evidence="5" type="ORF">D9757_013879</name>
</gene>
<keyword evidence="2" id="KW-0175">Coiled coil</keyword>